<name>A0ABS6TDX9_9ENTE</name>
<keyword evidence="3" id="KW-1185">Reference proteome</keyword>
<organism evidence="2 3">
    <name type="scientific">Enterococcus alishanensis</name>
    <dbReference type="NCBI Taxonomy" id="1303817"/>
    <lineage>
        <taxon>Bacteria</taxon>
        <taxon>Bacillati</taxon>
        <taxon>Bacillota</taxon>
        <taxon>Bacilli</taxon>
        <taxon>Lactobacillales</taxon>
        <taxon>Enterococcaceae</taxon>
        <taxon>Enterococcus</taxon>
    </lineage>
</organism>
<feature type="transmembrane region" description="Helical" evidence="1">
    <location>
        <begin position="42"/>
        <end position="67"/>
    </location>
</feature>
<proteinExistence type="predicted"/>
<evidence type="ECO:0000256" key="1">
    <source>
        <dbReference type="SAM" id="Phobius"/>
    </source>
</evidence>
<dbReference type="RefSeq" id="WP_218326193.1">
    <property type="nucleotide sequence ID" value="NZ_JAHUZB010000004.1"/>
</dbReference>
<comment type="caution">
    <text evidence="2">The sequence shown here is derived from an EMBL/GenBank/DDBJ whole genome shotgun (WGS) entry which is preliminary data.</text>
</comment>
<feature type="transmembrane region" description="Helical" evidence="1">
    <location>
        <begin position="155"/>
        <end position="172"/>
    </location>
</feature>
<accession>A0ABS6TDX9</accession>
<feature type="transmembrane region" description="Helical" evidence="1">
    <location>
        <begin position="6"/>
        <end position="21"/>
    </location>
</feature>
<feature type="transmembrane region" description="Helical" evidence="1">
    <location>
        <begin position="130"/>
        <end position="149"/>
    </location>
</feature>
<sequence length="179" mass="21211">MLFLVDILFISCFFILAHLYSERADENHFIKINNSELWLLRIFTIVYLISISSSVGSIIKVFISFPFPNLDFSSFDSLRFYQIIIEFLPFVILFGFIMIISFIIVYVAYMTFFVWFYANKKHLKIKLMSKKFIMFWLAISIMTFVLISPFEVVKLIRDIFTILIAASLFKIINKKDKKV</sequence>
<dbReference type="EMBL" id="JAHUZB010000004">
    <property type="protein sequence ID" value="MBV7391105.1"/>
    <property type="molecule type" value="Genomic_DNA"/>
</dbReference>
<reference evidence="2 3" key="1">
    <citation type="submission" date="2021-06" db="EMBL/GenBank/DDBJ databases">
        <title>Enterococcus alishanensis sp. nov., a novel lactic acid bacterium isolated from fresh coffee beans.</title>
        <authorList>
            <person name="Chen Y.-S."/>
        </authorList>
    </citation>
    <scope>NUCLEOTIDE SEQUENCE [LARGE SCALE GENOMIC DNA]</scope>
    <source>
        <strain evidence="2 3">ALS3</strain>
    </source>
</reference>
<keyword evidence="1" id="KW-1133">Transmembrane helix</keyword>
<gene>
    <name evidence="2" type="ORF">KUA55_10470</name>
</gene>
<dbReference type="Proteomes" id="UP000774130">
    <property type="component" value="Unassembled WGS sequence"/>
</dbReference>
<keyword evidence="1" id="KW-0472">Membrane</keyword>
<feature type="transmembrane region" description="Helical" evidence="1">
    <location>
        <begin position="87"/>
        <end position="118"/>
    </location>
</feature>
<protein>
    <recommendedName>
        <fullName evidence="4">DUF1189 domain-containing protein</fullName>
    </recommendedName>
</protein>
<evidence type="ECO:0008006" key="4">
    <source>
        <dbReference type="Google" id="ProtNLM"/>
    </source>
</evidence>
<keyword evidence="1" id="KW-0812">Transmembrane</keyword>
<evidence type="ECO:0000313" key="2">
    <source>
        <dbReference type="EMBL" id="MBV7391105.1"/>
    </source>
</evidence>
<evidence type="ECO:0000313" key="3">
    <source>
        <dbReference type="Proteomes" id="UP000774130"/>
    </source>
</evidence>